<dbReference type="InterPro" id="IPR003593">
    <property type="entry name" value="AAA+_ATPase"/>
</dbReference>
<dbReference type="InterPro" id="IPR055496">
    <property type="entry name" value="DUF7068"/>
</dbReference>
<feature type="transmembrane region" description="Helical" evidence="2">
    <location>
        <begin position="16"/>
        <end position="35"/>
    </location>
</feature>
<comment type="similarity">
    <text evidence="1">Belongs to the putative lipase ROG1 family.</text>
</comment>
<dbReference type="Pfam" id="PF05729">
    <property type="entry name" value="NACHT"/>
    <property type="match status" value="1"/>
</dbReference>
<dbReference type="PANTHER" id="PTHR12697:SF5">
    <property type="entry name" value="DEOXYHYPUSINE HYDROXYLASE"/>
    <property type="match status" value="1"/>
</dbReference>
<evidence type="ECO:0000313" key="5">
    <source>
        <dbReference type="Proteomes" id="UP000078340"/>
    </source>
</evidence>
<dbReference type="InterPro" id="IPR029058">
    <property type="entry name" value="AB_hydrolase_fold"/>
</dbReference>
<dbReference type="SMART" id="SM00382">
    <property type="entry name" value="AAA"/>
    <property type="match status" value="1"/>
</dbReference>
<keyword evidence="2" id="KW-0812">Transmembrane</keyword>
<evidence type="ECO:0000256" key="1">
    <source>
        <dbReference type="ARBA" id="ARBA00007920"/>
    </source>
</evidence>
<dbReference type="SUPFAM" id="SSF53474">
    <property type="entry name" value="alpha/beta-Hydrolases"/>
    <property type="match status" value="1"/>
</dbReference>
<reference evidence="4 5" key="1">
    <citation type="submission" date="2016-02" db="EMBL/GenBank/DDBJ databases">
        <title>Biosynthesis of antibiotic leucinostatins and their inhibition on Phytophthora in bio-control Purpureocillium lilacinum.</title>
        <authorList>
            <person name="Wang G."/>
            <person name="Liu Z."/>
            <person name="Lin R."/>
            <person name="Li E."/>
            <person name="Mao Z."/>
            <person name="Ling J."/>
            <person name="Yin W."/>
            <person name="Xie B."/>
        </authorList>
    </citation>
    <scope>NUCLEOTIDE SEQUENCE [LARGE SCALE GENOMIC DNA]</scope>
    <source>
        <strain evidence="4">PLFJ-1</strain>
    </source>
</reference>
<dbReference type="OMA" id="SLWPLEI"/>
<dbReference type="InterPro" id="IPR016024">
    <property type="entry name" value="ARM-type_fold"/>
</dbReference>
<protein>
    <submittedName>
        <fullName evidence="4">Peptidase C14</fullName>
    </submittedName>
</protein>
<dbReference type="EMBL" id="LSBI01000001">
    <property type="protein sequence ID" value="OAQ93916.1"/>
    <property type="molecule type" value="Genomic_DNA"/>
</dbReference>
<accession>A0A179HTV2</accession>
<dbReference type="InterPro" id="IPR027417">
    <property type="entry name" value="P-loop_NTPase"/>
</dbReference>
<evidence type="ECO:0000313" key="4">
    <source>
        <dbReference type="EMBL" id="OAQ93916.1"/>
    </source>
</evidence>
<keyword evidence="2" id="KW-1133">Transmembrane helix</keyword>
<comment type="caution">
    <text evidence="4">The sequence shown here is derived from an EMBL/GenBank/DDBJ whole genome shotgun (WGS) entry which is preliminary data.</text>
</comment>
<dbReference type="SUPFAM" id="SSF48371">
    <property type="entry name" value="ARM repeat"/>
    <property type="match status" value="2"/>
</dbReference>
<evidence type="ECO:0000256" key="2">
    <source>
        <dbReference type="SAM" id="Phobius"/>
    </source>
</evidence>
<dbReference type="Proteomes" id="UP000078340">
    <property type="component" value="Unassembled WGS sequence"/>
</dbReference>
<sequence length="1572" mass="170656">MATPWRFSIGGAGKRGATVAVAVVLLATALHPLIVKLRRRKNSPRSGTLKVLSDPYGAKFEIVAVHGLGADPEHTWTHAAPTASVGGCQEATATEYGPAHNPRIHLLRDLLGPDFPEARILSFEHNSNWLTDAPVKTSDEIGNSLLREIKDKRSHLPIIFIGHSLGGIIIKQALCAQDSEEVVSDTSGIVFLGTPHLGSSVSFAGAVLAFVTGVLGSDATLLLSLKSHDGQLSNLAARFRSCVAPNENRGRRVQIISFYETKSMYLLGWLSIGRVVPRYSAVVDADPNEEHGIDTDHSGLNKCAGRDDTLYQILKDAIGRLRAPSRLEQADKLILDEYYTEDRLQIDRLSGVRLPMDQCYINLAIVEQADQDAGHSNEEGTALSQHTLLSRQKIEVPDNTKMVDLATIFSHRKGRNGGMIEPKRILIRGRAGVGKTTLCKKIVHEFTRGTWNEWSRLFDRVLWVPLRRLKGKDGPYNLGKLFHDEYFSHLKDKDGQRLAHALLDAVLDATPRHGGRTLFVLDGLDEVSGEWNRDDDMSRFLKLLLGQQNVIITSRPNASLPADIPSLDLELETIGFYPDQVKAYLDADPKIKQMADAVQSFLQKHWLIQGLVRIPIQLDALCYTWEDLDPKAVPDTMTGIYTAIVQKLWKKDAVRLGKMSEAQAQTARPAEIERCVNTEIALLECLSFNGLYDDVIGFTPAHRDKIVERFNLDLPLDETLARLSFLRTTDPSSRLDDRTYHFLHLTFQEYFAARYFVQQWRDGEHRKPLDFIFKRPKGDEANLPTDPAEFLRRYKYSALYDVFWRFVAGLLEAEGEKQIVGFFHTIEKEPFDLLGPTHQRLVMHCLSEVTELPNRSSLDARLSQWLLFECDLTGTSSLATESELPDRALQDALTRNSGSGRVEILTALGRSGRHLSETTVAALATLLKDEDRHVRSGAAEALGGQSNLPEGTLAALAALLKDEDGHVRSAAADALGRRSNLPEGTLAALVALLKDEDRHVRSRAAEALGRQSNLPEKTLAALAALLKDEGRDVRSRAAVALGRQSNLPERTLAALAALLKDEGRDVRSRAALALGGQSNLPEGTLAALATLLKDEDRYVRSGAAEALGGQSNLPEGTLAALVALLKDEDRHVRSGAAEALGRRSNLPEKTLAALAALLKNEDGDVRARAAVALGGQSNLPEGTLAALATLLKDEDRYVRSRAALTLGGQSNLPEGTLAALAALLKDEHWHVRAAAAVALGGQSILPEGTLAALAALLKDEDRHVRSGAAVALGRRSNLPEGTLATLVALLKDEDRHVRSCAANALGGQSNLPEGTLAALVALLKDEDGDVRSRAAEALGGQSILPEGTLAALAALLKDEDRHVRSGAALTLGGQSNLPEGTLAALVALLQDEHDDVCSRAAVALGRQSNLPERTLAALAALLKDEDGDVRYNAAEALGGQSNLPEGTLAALVALLKDEDGHVRSRAAEALGRQSNLPEGTLAALAALLKDEDRYVRSRAALTLGGQSNLPEGTLAALAALLKDEDRHVRSRVARTLSRQSNLFDAVLKAIGLLLESERQVLHNSRVSTLTLS</sequence>
<dbReference type="Pfam" id="PF05057">
    <property type="entry name" value="DUF676"/>
    <property type="match status" value="1"/>
</dbReference>
<dbReference type="Gene3D" id="1.25.10.10">
    <property type="entry name" value="Leucine-rich Repeat Variant"/>
    <property type="match status" value="7"/>
</dbReference>
<evidence type="ECO:0000259" key="3">
    <source>
        <dbReference type="PROSITE" id="PS50837"/>
    </source>
</evidence>
<dbReference type="Pfam" id="PF13646">
    <property type="entry name" value="HEAT_2"/>
    <property type="match status" value="4"/>
</dbReference>
<dbReference type="InterPro" id="IPR011989">
    <property type="entry name" value="ARM-like"/>
</dbReference>
<feature type="domain" description="NACHT" evidence="3">
    <location>
        <begin position="423"/>
        <end position="560"/>
    </location>
</feature>
<organism evidence="4 5">
    <name type="scientific">Purpureocillium lilacinum</name>
    <name type="common">Paecilomyces lilacinus</name>
    <dbReference type="NCBI Taxonomy" id="33203"/>
    <lineage>
        <taxon>Eukaryota</taxon>
        <taxon>Fungi</taxon>
        <taxon>Dikarya</taxon>
        <taxon>Ascomycota</taxon>
        <taxon>Pezizomycotina</taxon>
        <taxon>Sordariomycetes</taxon>
        <taxon>Hypocreomycetidae</taxon>
        <taxon>Hypocreales</taxon>
        <taxon>Ophiocordycipitaceae</taxon>
        <taxon>Purpureocillium</taxon>
    </lineage>
</organism>
<dbReference type="GO" id="GO:0016491">
    <property type="term" value="F:oxidoreductase activity"/>
    <property type="evidence" value="ECO:0007669"/>
    <property type="project" value="TreeGrafter"/>
</dbReference>
<dbReference type="InterPro" id="IPR007111">
    <property type="entry name" value="NACHT_NTPase"/>
</dbReference>
<dbReference type="InterPro" id="IPR004155">
    <property type="entry name" value="PBS_lyase_HEAT"/>
</dbReference>
<name>A0A179HTV2_PURLI</name>
<dbReference type="Gene3D" id="3.40.50.1820">
    <property type="entry name" value="alpha/beta hydrolase"/>
    <property type="match status" value="1"/>
</dbReference>
<dbReference type="InterPro" id="IPR007751">
    <property type="entry name" value="DUF676_lipase-like"/>
</dbReference>
<dbReference type="STRING" id="33203.A0A179HTV2"/>
<dbReference type="Gene3D" id="3.40.50.300">
    <property type="entry name" value="P-loop containing nucleotide triphosphate hydrolases"/>
    <property type="match status" value="1"/>
</dbReference>
<dbReference type="PANTHER" id="PTHR12697">
    <property type="entry name" value="PBS LYASE HEAT-LIKE PROTEIN"/>
    <property type="match status" value="1"/>
</dbReference>
<keyword evidence="2" id="KW-0472">Membrane</keyword>
<gene>
    <name evidence="4" type="ORF">VFPFJ_00024</name>
</gene>
<dbReference type="SUPFAM" id="SSF52540">
    <property type="entry name" value="P-loop containing nucleoside triphosphate hydrolases"/>
    <property type="match status" value="1"/>
</dbReference>
<dbReference type="SMART" id="SM00567">
    <property type="entry name" value="EZ_HEAT"/>
    <property type="match status" value="18"/>
</dbReference>
<dbReference type="Pfam" id="PF23238">
    <property type="entry name" value="DUF7068"/>
    <property type="match status" value="1"/>
</dbReference>
<proteinExistence type="inferred from homology"/>
<dbReference type="PROSITE" id="PS50837">
    <property type="entry name" value="NACHT"/>
    <property type="match status" value="1"/>
</dbReference>